<dbReference type="Gene3D" id="3.40.50.1110">
    <property type="entry name" value="SGNH hydrolase"/>
    <property type="match status" value="1"/>
</dbReference>
<feature type="compositionally biased region" description="Low complexity" evidence="5">
    <location>
        <begin position="1140"/>
        <end position="1176"/>
    </location>
</feature>
<dbReference type="SUPFAM" id="SSF52266">
    <property type="entry name" value="SGNH hydrolase"/>
    <property type="match status" value="1"/>
</dbReference>
<keyword evidence="3" id="KW-0677">Repeat</keyword>
<feature type="signal peptide" evidence="6">
    <location>
        <begin position="1"/>
        <end position="28"/>
    </location>
</feature>
<evidence type="ECO:0000256" key="3">
    <source>
        <dbReference type="ARBA" id="ARBA00022737"/>
    </source>
</evidence>
<proteinExistence type="inferred from homology"/>
<dbReference type="PANTHER" id="PTHR43695:SF1">
    <property type="entry name" value="RHAMNOGALACTURONAN ACETYLESTERASE"/>
    <property type="match status" value="1"/>
</dbReference>
<dbReference type="GO" id="GO:0016787">
    <property type="term" value="F:hydrolase activity"/>
    <property type="evidence" value="ECO:0007669"/>
    <property type="project" value="UniProtKB-KW"/>
</dbReference>
<reference evidence="7" key="2">
    <citation type="journal article" date="2021" name="PeerJ">
        <title>Extensive microbial diversity within the chicken gut microbiome revealed by metagenomics and culture.</title>
        <authorList>
            <person name="Gilroy R."/>
            <person name="Ravi A."/>
            <person name="Getino M."/>
            <person name="Pursley I."/>
            <person name="Horton D.L."/>
            <person name="Alikhan N.F."/>
            <person name="Baker D."/>
            <person name="Gharbi K."/>
            <person name="Hall N."/>
            <person name="Watson M."/>
            <person name="Adriaenssens E.M."/>
            <person name="Foster-Nyarko E."/>
            <person name="Jarju S."/>
            <person name="Secka A."/>
            <person name="Antonio M."/>
            <person name="Oren A."/>
            <person name="Chaudhuri R.R."/>
            <person name="La Ragione R."/>
            <person name="Hildebrand F."/>
            <person name="Pallen M.J."/>
        </authorList>
    </citation>
    <scope>NUCLEOTIDE SEQUENCE</scope>
    <source>
        <strain evidence="7">USAMLcec3-3695</strain>
    </source>
</reference>
<evidence type="ECO:0000256" key="1">
    <source>
        <dbReference type="ARBA" id="ARBA00008668"/>
    </source>
</evidence>
<dbReference type="PANTHER" id="PTHR43695">
    <property type="entry name" value="PUTATIVE (AFU_ORTHOLOGUE AFUA_2G17250)-RELATED"/>
    <property type="match status" value="1"/>
</dbReference>
<evidence type="ECO:0000313" key="8">
    <source>
        <dbReference type="Proteomes" id="UP000824109"/>
    </source>
</evidence>
<dbReference type="SUPFAM" id="SSF49785">
    <property type="entry name" value="Galactose-binding domain-like"/>
    <property type="match status" value="1"/>
</dbReference>
<dbReference type="Proteomes" id="UP000824109">
    <property type="component" value="Unassembled WGS sequence"/>
</dbReference>
<feature type="chain" id="PRO_5039415784" evidence="6">
    <location>
        <begin position="29"/>
        <end position="1273"/>
    </location>
</feature>
<evidence type="ECO:0000313" key="7">
    <source>
        <dbReference type="EMBL" id="HIU57608.1"/>
    </source>
</evidence>
<evidence type="ECO:0000256" key="5">
    <source>
        <dbReference type="SAM" id="MobiDB-lite"/>
    </source>
</evidence>
<name>A0A9D1SFD8_9FIRM</name>
<dbReference type="InterPro" id="IPR036514">
    <property type="entry name" value="SGNH_hydro_sf"/>
</dbReference>
<organism evidence="7 8">
    <name type="scientific">Candidatus Ornithomonoglobus merdipullorum</name>
    <dbReference type="NCBI Taxonomy" id="2840895"/>
    <lineage>
        <taxon>Bacteria</taxon>
        <taxon>Bacillati</taxon>
        <taxon>Bacillota</taxon>
        <taxon>Clostridia</taxon>
        <taxon>Candidatus Ornithomonoglobus</taxon>
    </lineage>
</organism>
<accession>A0A9D1SFD8</accession>
<evidence type="ECO:0000256" key="6">
    <source>
        <dbReference type="SAM" id="SignalP"/>
    </source>
</evidence>
<evidence type="ECO:0000256" key="4">
    <source>
        <dbReference type="ARBA" id="ARBA00022801"/>
    </source>
</evidence>
<dbReference type="AlphaFoldDB" id="A0A9D1SFD8"/>
<keyword evidence="4" id="KW-0378">Hydrolase</keyword>
<comment type="similarity">
    <text evidence="1">Belongs to the 'GDSL' lipolytic enzyme family.</text>
</comment>
<comment type="caution">
    <text evidence="7">The sequence shown here is derived from an EMBL/GenBank/DDBJ whole genome shotgun (WGS) entry which is preliminary data.</text>
</comment>
<protein>
    <submittedName>
        <fullName evidence="7">PT domain-containing protein</fullName>
    </submittedName>
</protein>
<evidence type="ECO:0000256" key="2">
    <source>
        <dbReference type="ARBA" id="ARBA00022729"/>
    </source>
</evidence>
<sequence>MNKKLKRALASAVVLAMAASAVPLSASADDENTIVPIVDGDTVLNEWKFDFGAAENAAEGYTAVSADTQYSNSLGYGFLGLENGFAQDSRDDGWTMTQGYDLVLENGAKETVSTADDDWVATTTRIEKEQDYTSPIRFAMKSEENAYYRVRIHLNRNNAAEEAKVSLFTEKRHQQLLDEPIPAEGLVYECSVYVHNNWSKNTYEYVDTMLNIVATGENVAISSIEVQEVEQAKTFWILGDSTVCQQTAAIPYFPLDHCQGVGSAMAKYLGSDWAIVNEAESGLSASASTNHFNNFINDVKPGDIVWFEFGHNDDKVSNDPSTNGYLSSLENYYNQITAKGASMVIASPIERDQSSQFIDGEWNYTLSHYTTAASNFVDQQISAGKNNIAFINLNTASLEFLNEVQAEIDSARAEAGLESLGAATTRFYYYVSKYTGYVNDYTHPNDYGADNFAYRAVLEAKETISAAESADASDSVKAQAAVLNTIFGSTRDTQAVELASEIYLNGAAPNDYYPSELAKVVLYENPLIIKSVSFDETTMVPTEMSVNLVASEKEYSYGRGVIEIYDSEGSLKGRVTTSDVVDAVAGDTQNITFSSTDVTFDQTAGDTFKAYVIKIEQNLEDGGYTDTDEVISTIYTQDDMVDIKNYLLQGALGTENREDFSSYGLSEGESIIGKNGWTNPGGESFVFGQEGDVTYAHCETTGASTYYPSTKFLDGASVSSGQLYCRFDIRYIAGTFNLYFTDGTALNNWPEGRIMPIQITQNSNSEVAVYLNGVEKCQINSGEWTTIALIVDLDYGTYTLKVNGQTYTENVDSLQGSMTPVPSSIALMAFQNDKTTNEYDITNIVLAELNAPELPDRTITVSSANETQGTVEIQQNGEAVSNPFTAPMNTYVDAVATANDGWIFDHWEDEDGNNVSYSSVYSLRLYNDANITAVFTEEEYDPITEYIYREDFSSLTTGTLSANGWTSANAQSMLTVESSSDMGNYLQFAPGNQNSRGMIKDFGVEADADYIIEMDAALTAGNNQDTAFSITNGAASNAINEAANGYILQLTATNSTTWTINGSDDTVDIPAGTWVHIKVTVNDTNGAELEITSNDSVLYSGAITPVGGTDLTGIHVRSGRYNAITMIDNIKVYDPSAVKPSELPSEQPSAEPSEQPSEQPSAEPSEQPSEQPSEEPVITVDDAPSLTEDGNVSISITNESETDQPVRLIVVSYENGVLKSIKLSDTESIAAGASADITAGAPDTTEFKILLWDSLGAGSPLMDFVTELAEATE</sequence>
<dbReference type="InterPro" id="IPR006970">
    <property type="entry name" value="PT"/>
</dbReference>
<feature type="region of interest" description="Disordered" evidence="5">
    <location>
        <begin position="1137"/>
        <end position="1190"/>
    </location>
</feature>
<keyword evidence="2 6" id="KW-0732">Signal</keyword>
<dbReference type="InterPro" id="IPR008979">
    <property type="entry name" value="Galactose-bd-like_sf"/>
</dbReference>
<dbReference type="Pfam" id="PF04886">
    <property type="entry name" value="PT"/>
    <property type="match status" value="1"/>
</dbReference>
<dbReference type="Gene3D" id="2.60.120.430">
    <property type="entry name" value="Galactose-binding lectin"/>
    <property type="match status" value="1"/>
</dbReference>
<dbReference type="EMBL" id="DVNB01000077">
    <property type="protein sequence ID" value="HIU57608.1"/>
    <property type="molecule type" value="Genomic_DNA"/>
</dbReference>
<gene>
    <name evidence="7" type="ORF">IAA61_07325</name>
</gene>
<dbReference type="InterPro" id="IPR037459">
    <property type="entry name" value="RhgT-like"/>
</dbReference>
<reference evidence="7" key="1">
    <citation type="submission" date="2020-10" db="EMBL/GenBank/DDBJ databases">
        <authorList>
            <person name="Gilroy R."/>
        </authorList>
    </citation>
    <scope>NUCLEOTIDE SEQUENCE</scope>
    <source>
        <strain evidence="7">USAMLcec3-3695</strain>
    </source>
</reference>